<proteinExistence type="predicted"/>
<name>A0ABW4N7Q4_9CAUL</name>
<dbReference type="EMBL" id="JBHUEY010000012">
    <property type="protein sequence ID" value="MFD1785939.1"/>
    <property type="molecule type" value="Genomic_DNA"/>
</dbReference>
<sequence>MVGRRSSKSDLPALPAAAPAKAPPTGAGWRHEVRLAGLRTLLRVEGGKAVWGDGKAGGLKALGRAAARLPDGLYEAELCALDAEDRPVPERLEEALAGGEAVAFLHDLLFDGGADIRDLPLEARLERLAAAAAPALGPKLRLVQPLPGGGRPLLDAACRLGLPGIVSRRLDAAYGAEGAQLEALCGTPPKPAGHAHVDRADKALWPAHGEAPPVTKADLAGYYETIAPWLLPYIEGRPCTVVTAPDGILGEVTWVRHEGHWQGSLRTSPLITHWTVAEKGKTYPGFDTPEALVQAADIAVVEIHPWNSVPGRPMLPGRLVFDLDPEEGQTLDQILAAATELKARLEQAGLAAFLKSSGKRGVHLVTPLLQRETAPTSWQAARDFAKRLCLEMAADSPGLYTTALPKAQRRGRIFLDYLRNDPGHHAVALLSPRAAPGAPVSMPLAWGEARKALSGAPFTIRNAATRLRRRDPWADLEAAAAPLPTAR</sequence>
<evidence type="ECO:0000313" key="3">
    <source>
        <dbReference type="EMBL" id="MFD1785939.1"/>
    </source>
</evidence>
<dbReference type="GO" id="GO:0003910">
    <property type="term" value="F:DNA ligase (ATP) activity"/>
    <property type="evidence" value="ECO:0007669"/>
    <property type="project" value="UniProtKB-EC"/>
</dbReference>
<feature type="compositionally biased region" description="Low complexity" evidence="1">
    <location>
        <begin position="11"/>
        <end position="24"/>
    </location>
</feature>
<dbReference type="Pfam" id="PF21686">
    <property type="entry name" value="LigD_Prim-Pol"/>
    <property type="match status" value="1"/>
</dbReference>
<dbReference type="Proteomes" id="UP001597237">
    <property type="component" value="Unassembled WGS sequence"/>
</dbReference>
<dbReference type="RefSeq" id="WP_377283513.1">
    <property type="nucleotide sequence ID" value="NZ_JBHRSI010000009.1"/>
</dbReference>
<dbReference type="Gene3D" id="3.30.470.30">
    <property type="entry name" value="DNA ligase/mRNA capping enzyme"/>
    <property type="match status" value="1"/>
</dbReference>
<dbReference type="InterPro" id="IPR052171">
    <property type="entry name" value="NHEJ_LigD"/>
</dbReference>
<comment type="caution">
    <text evidence="3">The sequence shown here is derived from an EMBL/GenBank/DDBJ whole genome shotgun (WGS) entry which is preliminary data.</text>
</comment>
<accession>A0ABW4N7Q4</accession>
<protein>
    <submittedName>
        <fullName evidence="3">Non-homologous end-joining DNA ligase</fullName>
        <ecNumber evidence="3">6.5.1.1</ecNumber>
    </submittedName>
</protein>
<feature type="region of interest" description="Disordered" evidence="1">
    <location>
        <begin position="1"/>
        <end position="27"/>
    </location>
</feature>
<gene>
    <name evidence="3" type="primary">ligD</name>
    <name evidence="3" type="ORF">ACFSC0_21275</name>
</gene>
<dbReference type="SUPFAM" id="SSF56091">
    <property type="entry name" value="DNA ligase/mRNA capping enzyme, catalytic domain"/>
    <property type="match status" value="1"/>
</dbReference>
<evidence type="ECO:0000256" key="1">
    <source>
        <dbReference type="SAM" id="MobiDB-lite"/>
    </source>
</evidence>
<evidence type="ECO:0000259" key="2">
    <source>
        <dbReference type="Pfam" id="PF21686"/>
    </source>
</evidence>
<dbReference type="Gene3D" id="3.30.1490.70">
    <property type="match status" value="1"/>
</dbReference>
<organism evidence="3 4">
    <name type="scientific">Phenylobacterium terrae</name>
    <dbReference type="NCBI Taxonomy" id="2665495"/>
    <lineage>
        <taxon>Bacteria</taxon>
        <taxon>Pseudomonadati</taxon>
        <taxon>Pseudomonadota</taxon>
        <taxon>Alphaproteobacteria</taxon>
        <taxon>Caulobacterales</taxon>
        <taxon>Caulobacteraceae</taxon>
        <taxon>Phenylobacterium</taxon>
    </lineage>
</organism>
<evidence type="ECO:0000313" key="4">
    <source>
        <dbReference type="Proteomes" id="UP001597237"/>
    </source>
</evidence>
<dbReference type="Gene3D" id="3.90.920.10">
    <property type="entry name" value="DNA primase, PRIM domain"/>
    <property type="match status" value="1"/>
</dbReference>
<dbReference type="InterPro" id="IPR014145">
    <property type="entry name" value="LigD_pol_dom"/>
</dbReference>
<dbReference type="EC" id="6.5.1.1" evidence="3"/>
<reference evidence="4" key="1">
    <citation type="journal article" date="2019" name="Int. J. Syst. Evol. Microbiol.">
        <title>The Global Catalogue of Microorganisms (GCM) 10K type strain sequencing project: providing services to taxonomists for standard genome sequencing and annotation.</title>
        <authorList>
            <consortium name="The Broad Institute Genomics Platform"/>
            <consortium name="The Broad Institute Genome Sequencing Center for Infectious Disease"/>
            <person name="Wu L."/>
            <person name="Ma J."/>
        </authorList>
    </citation>
    <scope>NUCLEOTIDE SEQUENCE [LARGE SCALE GENOMIC DNA]</scope>
    <source>
        <strain evidence="4">DFY28</strain>
    </source>
</reference>
<dbReference type="PANTHER" id="PTHR42705:SF2">
    <property type="entry name" value="BIFUNCTIONAL NON-HOMOLOGOUS END JOINING PROTEIN LIGD"/>
    <property type="match status" value="1"/>
</dbReference>
<keyword evidence="3" id="KW-0436">Ligase</keyword>
<feature type="domain" description="DNA ligase D polymerase" evidence="2">
    <location>
        <begin position="215"/>
        <end position="473"/>
    </location>
</feature>
<dbReference type="PANTHER" id="PTHR42705">
    <property type="entry name" value="BIFUNCTIONAL NON-HOMOLOGOUS END JOINING PROTEIN LIGD"/>
    <property type="match status" value="1"/>
</dbReference>
<keyword evidence="4" id="KW-1185">Reference proteome</keyword>
<dbReference type="NCBIfam" id="TIGR02778">
    <property type="entry name" value="ligD_pol"/>
    <property type="match status" value="1"/>
</dbReference>